<evidence type="ECO:0000313" key="2">
    <source>
        <dbReference type="EMBL" id="AFY97147.1"/>
    </source>
</evidence>
<dbReference type="eggNOG" id="ENOG5032XQF">
    <property type="taxonomic scope" value="Bacteria"/>
</dbReference>
<keyword evidence="3" id="KW-1185">Reference proteome</keyword>
<gene>
    <name evidence="2" type="ORF">Cha6605_6324</name>
</gene>
<name>K9UPY7_CHAP6</name>
<feature type="chain" id="PRO_5003936644" description="P pilus assembly protein, chaperone PapD" evidence="1">
    <location>
        <begin position="27"/>
        <end position="281"/>
    </location>
</feature>
<geneLocation type="plasmid" evidence="2 3">
    <name>pCHA6605.01</name>
</geneLocation>
<sequence precursor="true">MNLSKICLSAIALLSWSAANGTSAFALPPSDIIQYQSPQQEVLTINLHSGLGTNISFNAVNETVETMFLDNQSYISLTTDGCLSKSETQPCAPGSAPTLVHLSLIDDIELPGVIRVNKRAGHKSLLTVVTNDAHRQKKTYVFTLKLFGKNDSQRHVALIQIVPTAPKPIVKVATVVTPKSKSKRQSTPISVPYIPIATATDTPFIPVNLRVTNPQSIDYLKTGFRLAIFRGDYKYNNPQYERINKFILALNGGTAKLESASTYGLNLNLVANLVSLGTPVQ</sequence>
<dbReference type="HOGENOM" id="CLU_989350_0_0_3"/>
<dbReference type="KEGG" id="cmp:Cha6605_6324"/>
<protein>
    <recommendedName>
        <fullName evidence="4">P pilus assembly protein, chaperone PapD</fullName>
    </recommendedName>
</protein>
<accession>K9UPY7</accession>
<proteinExistence type="predicted"/>
<feature type="signal peptide" evidence="1">
    <location>
        <begin position="1"/>
        <end position="26"/>
    </location>
</feature>
<dbReference type="EMBL" id="CP003601">
    <property type="protein sequence ID" value="AFY97147.1"/>
    <property type="molecule type" value="Genomic_DNA"/>
</dbReference>
<keyword evidence="2" id="KW-0614">Plasmid</keyword>
<evidence type="ECO:0008006" key="4">
    <source>
        <dbReference type="Google" id="ProtNLM"/>
    </source>
</evidence>
<dbReference type="AlphaFoldDB" id="K9UPY7"/>
<keyword evidence="1" id="KW-0732">Signal</keyword>
<evidence type="ECO:0000313" key="3">
    <source>
        <dbReference type="Proteomes" id="UP000010366"/>
    </source>
</evidence>
<reference evidence="2 3" key="1">
    <citation type="submission" date="2012-05" db="EMBL/GenBank/DDBJ databases">
        <title>Noncontiguous Finished plasmid 1 of genome of Chamaesiphon sp. PCC 6605.</title>
        <authorList>
            <consortium name="US DOE Joint Genome Institute"/>
            <person name="Gugger M."/>
            <person name="Coursin T."/>
            <person name="Rippka R."/>
            <person name="Tandeau De Marsac N."/>
            <person name="Huntemann M."/>
            <person name="Wei C.-L."/>
            <person name="Han J."/>
            <person name="Detter J.C."/>
            <person name="Han C."/>
            <person name="Tapia R."/>
            <person name="Chen A."/>
            <person name="Kyrpides N."/>
            <person name="Mavromatis K."/>
            <person name="Markowitz V."/>
            <person name="Szeto E."/>
            <person name="Ivanova N."/>
            <person name="Pagani I."/>
            <person name="Pati A."/>
            <person name="Goodwin L."/>
            <person name="Nordberg H.P."/>
            <person name="Cantor M.N."/>
            <person name="Hua S.X."/>
            <person name="Woyke T."/>
            <person name="Kerfeld C.A."/>
        </authorList>
    </citation>
    <scope>NUCLEOTIDE SEQUENCE [LARGE SCALE GENOMIC DNA]</scope>
    <source>
        <strain evidence="3">ATCC 27169 / PCC 6605</strain>
        <plasmid evidence="3">Plasmid pCHA6605.01</plasmid>
    </source>
</reference>
<dbReference type="Proteomes" id="UP000010366">
    <property type="component" value="Plasmid pCHA6605.01"/>
</dbReference>
<organism evidence="2 3">
    <name type="scientific">Chamaesiphon minutus (strain ATCC 27169 / PCC 6605)</name>
    <dbReference type="NCBI Taxonomy" id="1173020"/>
    <lineage>
        <taxon>Bacteria</taxon>
        <taxon>Bacillati</taxon>
        <taxon>Cyanobacteriota</taxon>
        <taxon>Cyanophyceae</taxon>
        <taxon>Gomontiellales</taxon>
        <taxon>Chamaesiphonaceae</taxon>
        <taxon>Chamaesiphon</taxon>
    </lineage>
</organism>
<evidence type="ECO:0000256" key="1">
    <source>
        <dbReference type="SAM" id="SignalP"/>
    </source>
</evidence>